<protein>
    <recommendedName>
        <fullName evidence="4">ISXO2-like transposase domain-containing protein</fullName>
    </recommendedName>
</protein>
<evidence type="ECO:0000256" key="1">
    <source>
        <dbReference type="SAM" id="MobiDB-lite"/>
    </source>
</evidence>
<feature type="region of interest" description="Disordered" evidence="1">
    <location>
        <begin position="59"/>
        <end position="95"/>
    </location>
</feature>
<organism evidence="2 3">
    <name type="scientific">Paraclostridium sordellii</name>
    <name type="common">Clostridium sordellii</name>
    <dbReference type="NCBI Taxonomy" id="1505"/>
    <lineage>
        <taxon>Bacteria</taxon>
        <taxon>Bacillati</taxon>
        <taxon>Bacillota</taxon>
        <taxon>Clostridia</taxon>
        <taxon>Peptostreptococcales</taxon>
        <taxon>Peptostreptococcaceae</taxon>
        <taxon>Paraclostridium</taxon>
    </lineage>
</organism>
<sequence>MVAGYSIRKCAEIVEITVPTSFAWRHKILDALRLYIGTGHVSGLVEADETFFRLSYKGNHSKSKGVTMPRKPNLRGPKSKKSENEEPKPRGISRNQVAVMCAIDRTGNIISEF</sequence>
<gene>
    <name evidence="2" type="ORF">ATCC9714_10351</name>
</gene>
<keyword evidence="3" id="KW-1185">Reference proteome</keyword>
<feature type="compositionally biased region" description="Basic and acidic residues" evidence="1">
    <location>
        <begin position="80"/>
        <end position="89"/>
    </location>
</feature>
<dbReference type="Proteomes" id="UP000032811">
    <property type="component" value="Chromosome 1"/>
</dbReference>
<accession>A0ABM9RMA1</accession>
<dbReference type="EMBL" id="LN679998">
    <property type="protein sequence ID" value="CEJ73147.1"/>
    <property type="molecule type" value="Genomic_DNA"/>
</dbReference>
<evidence type="ECO:0000313" key="3">
    <source>
        <dbReference type="Proteomes" id="UP000032811"/>
    </source>
</evidence>
<proteinExistence type="predicted"/>
<reference evidence="2 3" key="1">
    <citation type="submission" date="2014-11" db="EMBL/GenBank/DDBJ databases">
        <authorList>
            <person name="Aslett M.A."/>
            <person name="De Silva N."/>
        </authorList>
    </citation>
    <scope>NUCLEOTIDE SEQUENCE [LARGE SCALE GENOMIC DNA]</scope>
    <source>
        <strain evidence="2 3">ATCC9714</strain>
    </source>
</reference>
<evidence type="ECO:0008006" key="4">
    <source>
        <dbReference type="Google" id="ProtNLM"/>
    </source>
</evidence>
<name>A0ABM9RMA1_PARSO</name>
<evidence type="ECO:0000313" key="2">
    <source>
        <dbReference type="EMBL" id="CEJ73147.1"/>
    </source>
</evidence>